<protein>
    <submittedName>
        <fullName evidence="4">Xanthine dehydrogenase</fullName>
    </submittedName>
</protein>
<sequence>MNEMTMDRAYRPHGLAHGQQGVLGAPIARIEGPAKVSGTATYAYEDAPDGTLYAAIVGAPVPRGRVTGIDTSAAEALPGVVAVIHDDPRMVTGGSNSQGAAHSGTDTIFHYGQPVAIVVAEDQAIARDAASRVVVSVDEAPARLAMAEQAIEQDHDLGFLPAIDKGDLDAALAEAPVTVDLAYTTPVHFPAALEPHASTVWWQDGTLTVRTSNQVIGAARTTIAKALGLDTDKVRVLAPFVGGGFGGKTGVGPEVILAAIAAQKTGRPVKVALPRAQTAYLVHHRSATTQRVRIAATRNGRITAFAHEGVAAQNDDARFLEPIPFGSLPLYGGENRRFRTDLVRLDLPATGAVRAPGEAIGTFAVECAMDELAERLGLDPIELRRINEPDVDPVSGKPFSTRRLLDCYDEGARRFGWDARNRTPGARREGEWLIGHGMAAALRGNFTVKAEAEVRLEANGRAVVACDMTDIGTGTYTILAQTVGEMLGLPVAAVEVRLGDSDLPPSAGSGGSFGAGSACAAAALACEDILSDLARRMNAAPEELTLKDGCVTAGGRSVALPDLLRGEPIVARGKTAPGKESQRTSQASHGAHFVEVAVNAITGEVRVRRMLGVFDVGRVLNAKTAANQLIGGMVWGIAYALSEEAVVDPRSGHFVNPDFGEYHVAVNADVPQIEVHFVEEIDDSANPAGAKGVGELGISGAGAAVVNAIYNACGVRVRDFPVTLDALLPGLPAF</sequence>
<dbReference type="Gene3D" id="3.90.1170.50">
    <property type="entry name" value="Aldehyde oxidase/xanthine dehydrogenase, a/b hammerhead"/>
    <property type="match status" value="1"/>
</dbReference>
<evidence type="ECO:0000313" key="4">
    <source>
        <dbReference type="EMBL" id="KIU27248.1"/>
    </source>
</evidence>
<dbReference type="AlphaFoldDB" id="A0A0D1K155"/>
<feature type="domain" description="Aldehyde oxidase/xanthine dehydrogenase a/b hammerhead" evidence="3">
    <location>
        <begin position="37"/>
        <end position="141"/>
    </location>
</feature>
<keyword evidence="2" id="KW-0560">Oxidoreductase</keyword>
<evidence type="ECO:0000259" key="3">
    <source>
        <dbReference type="SMART" id="SM01008"/>
    </source>
</evidence>
<dbReference type="InterPro" id="IPR046867">
    <property type="entry name" value="AldOxase/xan_DH_MoCoBD2"/>
</dbReference>
<dbReference type="EMBL" id="JXTP01000050">
    <property type="protein sequence ID" value="KIU27248.1"/>
    <property type="molecule type" value="Genomic_DNA"/>
</dbReference>
<dbReference type="PANTHER" id="PTHR11908">
    <property type="entry name" value="XANTHINE DEHYDROGENASE"/>
    <property type="match status" value="1"/>
</dbReference>
<dbReference type="Gene3D" id="3.30.365.10">
    <property type="entry name" value="Aldehyde oxidase/xanthine dehydrogenase, molybdopterin binding domain"/>
    <property type="match status" value="4"/>
</dbReference>
<evidence type="ECO:0000256" key="1">
    <source>
        <dbReference type="ARBA" id="ARBA00022505"/>
    </source>
</evidence>
<dbReference type="Pfam" id="PF02738">
    <property type="entry name" value="MoCoBD_1"/>
    <property type="match status" value="1"/>
</dbReference>
<dbReference type="InterPro" id="IPR016208">
    <property type="entry name" value="Ald_Oxase/xanthine_DH-like"/>
</dbReference>
<organism evidence="4 5">
    <name type="scientific">Sphingomonas melonis</name>
    <dbReference type="NCBI Taxonomy" id="152682"/>
    <lineage>
        <taxon>Bacteria</taxon>
        <taxon>Pseudomonadati</taxon>
        <taxon>Pseudomonadota</taxon>
        <taxon>Alphaproteobacteria</taxon>
        <taxon>Sphingomonadales</taxon>
        <taxon>Sphingomonadaceae</taxon>
        <taxon>Sphingomonas</taxon>
    </lineage>
</organism>
<dbReference type="GO" id="GO:0016491">
    <property type="term" value="F:oxidoreductase activity"/>
    <property type="evidence" value="ECO:0007669"/>
    <property type="project" value="UniProtKB-KW"/>
</dbReference>
<dbReference type="InterPro" id="IPR000674">
    <property type="entry name" value="Ald_Oxase/Xan_DH_a/b"/>
</dbReference>
<proteinExistence type="predicted"/>
<dbReference type="Pfam" id="PF20256">
    <property type="entry name" value="MoCoBD_2"/>
    <property type="match status" value="1"/>
</dbReference>
<dbReference type="InterPro" id="IPR008274">
    <property type="entry name" value="AldOxase/xan_DH_MoCoBD1"/>
</dbReference>
<accession>A0A0D1K155</accession>
<gene>
    <name evidence="4" type="ORF">SR41_10845</name>
</gene>
<keyword evidence="1" id="KW-0500">Molybdenum</keyword>
<reference evidence="4 5" key="1">
    <citation type="submission" date="2015-01" db="EMBL/GenBank/DDBJ databases">
        <title>Genome of Sphingomonas taxi strain 30a.</title>
        <authorList>
            <person name="Eevers N."/>
            <person name="Van Hamme J."/>
            <person name="Bottos E."/>
            <person name="Weyens N."/>
            <person name="Vangronsveld J."/>
        </authorList>
    </citation>
    <scope>NUCLEOTIDE SEQUENCE [LARGE SCALE GENOMIC DNA]</scope>
    <source>
        <strain evidence="4 5">30a</strain>
    </source>
</reference>
<dbReference type="InterPro" id="IPR036856">
    <property type="entry name" value="Ald_Oxase/Xan_DH_a/b_sf"/>
</dbReference>
<dbReference type="SUPFAM" id="SSF54665">
    <property type="entry name" value="CO dehydrogenase molybdoprotein N-domain-like"/>
    <property type="match status" value="1"/>
</dbReference>
<dbReference type="PANTHER" id="PTHR11908:SF132">
    <property type="entry name" value="ALDEHYDE OXIDASE 1-RELATED"/>
    <property type="match status" value="1"/>
</dbReference>
<dbReference type="PATRIC" id="fig|1549858.7.peg.3667"/>
<dbReference type="GO" id="GO:0005506">
    <property type="term" value="F:iron ion binding"/>
    <property type="evidence" value="ECO:0007669"/>
    <property type="project" value="InterPro"/>
</dbReference>
<dbReference type="SUPFAM" id="SSF56003">
    <property type="entry name" value="Molybdenum cofactor-binding domain"/>
    <property type="match status" value="1"/>
</dbReference>
<comment type="caution">
    <text evidence="4">The sequence shown here is derived from an EMBL/GenBank/DDBJ whole genome shotgun (WGS) entry which is preliminary data.</text>
</comment>
<dbReference type="InterPro" id="IPR037165">
    <property type="entry name" value="AldOxase/xan_DH_Mopterin-bd_sf"/>
</dbReference>
<name>A0A0D1K155_9SPHN</name>
<evidence type="ECO:0000313" key="5">
    <source>
        <dbReference type="Proteomes" id="UP000033203"/>
    </source>
</evidence>
<evidence type="ECO:0000256" key="2">
    <source>
        <dbReference type="ARBA" id="ARBA00023002"/>
    </source>
</evidence>
<dbReference type="SMART" id="SM01008">
    <property type="entry name" value="Ald_Xan_dh_C"/>
    <property type="match status" value="1"/>
</dbReference>
<dbReference type="Proteomes" id="UP000033203">
    <property type="component" value="Unassembled WGS sequence"/>
</dbReference>
<dbReference type="Pfam" id="PF01315">
    <property type="entry name" value="Ald_Xan_dh_C"/>
    <property type="match status" value="1"/>
</dbReference>